<dbReference type="InterPro" id="IPR000504">
    <property type="entry name" value="RRM_dom"/>
</dbReference>
<comment type="subcellular location">
    <subcellularLocation>
        <location evidence="1">Nucleus</location>
    </subcellularLocation>
</comment>
<keyword evidence="4 6" id="KW-0694">RNA-binding</keyword>
<feature type="compositionally biased region" description="Basic residues" evidence="7">
    <location>
        <begin position="245"/>
        <end position="260"/>
    </location>
</feature>
<dbReference type="Proteomes" id="UP001244341">
    <property type="component" value="Chromosome 1b"/>
</dbReference>
<accession>A0ABY8TI60</accession>
<keyword evidence="10" id="KW-1185">Reference proteome</keyword>
<name>A0ABY8TI60_TETOB</name>
<evidence type="ECO:0000256" key="2">
    <source>
        <dbReference type="ARBA" id="ARBA00022664"/>
    </source>
</evidence>
<protein>
    <recommendedName>
        <fullName evidence="8">RRM domain-containing protein</fullName>
    </recommendedName>
</protein>
<evidence type="ECO:0000313" key="9">
    <source>
        <dbReference type="EMBL" id="WIA08147.1"/>
    </source>
</evidence>
<evidence type="ECO:0000256" key="4">
    <source>
        <dbReference type="ARBA" id="ARBA00022884"/>
    </source>
</evidence>
<evidence type="ECO:0000256" key="1">
    <source>
        <dbReference type="ARBA" id="ARBA00004123"/>
    </source>
</evidence>
<dbReference type="SUPFAM" id="SSF54928">
    <property type="entry name" value="RNA-binding domain, RBD"/>
    <property type="match status" value="1"/>
</dbReference>
<keyword evidence="2" id="KW-0507">mRNA processing</keyword>
<feature type="region of interest" description="Disordered" evidence="7">
    <location>
        <begin position="203"/>
        <end position="260"/>
    </location>
</feature>
<dbReference type="PANTHER" id="PTHR23003:SF62">
    <property type="entry name" value="SERINE_ARGININE (SR)-TYPE SHUTTLING MRNA BINDING PROTEIN NPL3"/>
    <property type="match status" value="1"/>
</dbReference>
<evidence type="ECO:0000259" key="8">
    <source>
        <dbReference type="PROSITE" id="PS50102"/>
    </source>
</evidence>
<feature type="compositionally biased region" description="Gly residues" evidence="7">
    <location>
        <begin position="82"/>
        <end position="101"/>
    </location>
</feature>
<sequence length="260" mass="28095">MRGPNVIYVGNLPNDIKERELQELFEKFGSIRAIDIKIPPRPPPFAFIEFNEARDAEDAAQARDGYDFYGTTLRVELARGGRPSGGPRGGDFGGRGGGGARGPPRGARGNFRVLIKGLPASASWQDLKDHFRQYVKPAFTDVYRDRGEAVGVAEFETMDDMLYAIKKLDDTEFKNPFEKSYIRLVEDNSGGRGGGYGGGGGGYGGGGYGGGGGGGYGGGGRGDYGSRGRDDYGGRDDRDRERRRSPTPSRSRSRSRSRSS</sequence>
<proteinExistence type="predicted"/>
<dbReference type="InterPro" id="IPR012677">
    <property type="entry name" value="Nucleotide-bd_a/b_plait_sf"/>
</dbReference>
<evidence type="ECO:0000313" key="10">
    <source>
        <dbReference type="Proteomes" id="UP001244341"/>
    </source>
</evidence>
<dbReference type="InterPro" id="IPR050374">
    <property type="entry name" value="RRT5_SRSF_SR"/>
</dbReference>
<evidence type="ECO:0000256" key="6">
    <source>
        <dbReference type="PROSITE-ProRule" id="PRU00176"/>
    </source>
</evidence>
<gene>
    <name evidence="9" type="ORF">OEZ85_007603</name>
</gene>
<organism evidence="9 10">
    <name type="scientific">Tetradesmus obliquus</name>
    <name type="common">Green alga</name>
    <name type="synonym">Acutodesmus obliquus</name>
    <dbReference type="NCBI Taxonomy" id="3088"/>
    <lineage>
        <taxon>Eukaryota</taxon>
        <taxon>Viridiplantae</taxon>
        <taxon>Chlorophyta</taxon>
        <taxon>core chlorophytes</taxon>
        <taxon>Chlorophyceae</taxon>
        <taxon>CS clade</taxon>
        <taxon>Sphaeropleales</taxon>
        <taxon>Scenedesmaceae</taxon>
        <taxon>Tetradesmus</taxon>
    </lineage>
</organism>
<reference evidence="9 10" key="1">
    <citation type="submission" date="2023-05" db="EMBL/GenBank/DDBJ databases">
        <title>A 100% complete, gapless, phased diploid assembly of the Scenedesmus obliquus UTEX 3031 genome.</title>
        <authorList>
            <person name="Biondi T.C."/>
            <person name="Hanschen E.R."/>
            <person name="Kwon T."/>
            <person name="Eng W."/>
            <person name="Kruse C.P.S."/>
            <person name="Koehler S.I."/>
            <person name="Kunde Y."/>
            <person name="Gleasner C.D."/>
            <person name="You Mak K.T."/>
            <person name="Polle J."/>
            <person name="Hovde B.T."/>
            <person name="Starkenburg S.R."/>
        </authorList>
    </citation>
    <scope>NUCLEOTIDE SEQUENCE [LARGE SCALE GENOMIC DNA]</scope>
    <source>
        <strain evidence="9 10">DOE0152z</strain>
    </source>
</reference>
<feature type="domain" description="RRM" evidence="8">
    <location>
        <begin position="5"/>
        <end position="80"/>
    </location>
</feature>
<evidence type="ECO:0000256" key="7">
    <source>
        <dbReference type="SAM" id="MobiDB-lite"/>
    </source>
</evidence>
<dbReference type="SMART" id="SM00360">
    <property type="entry name" value="RRM"/>
    <property type="match status" value="2"/>
</dbReference>
<evidence type="ECO:0000256" key="5">
    <source>
        <dbReference type="ARBA" id="ARBA00023242"/>
    </source>
</evidence>
<dbReference type="EMBL" id="CP126208">
    <property type="protein sequence ID" value="WIA08147.1"/>
    <property type="molecule type" value="Genomic_DNA"/>
</dbReference>
<keyword evidence="5" id="KW-0539">Nucleus</keyword>
<dbReference type="PROSITE" id="PS50102">
    <property type="entry name" value="RRM"/>
    <property type="match status" value="2"/>
</dbReference>
<dbReference type="Pfam" id="PF00076">
    <property type="entry name" value="RRM_1"/>
    <property type="match status" value="2"/>
</dbReference>
<feature type="compositionally biased region" description="Gly residues" evidence="7">
    <location>
        <begin position="203"/>
        <end position="223"/>
    </location>
</feature>
<dbReference type="Gene3D" id="3.30.70.330">
    <property type="match status" value="2"/>
</dbReference>
<keyword evidence="3" id="KW-0677">Repeat</keyword>
<dbReference type="PANTHER" id="PTHR23003">
    <property type="entry name" value="RNA RECOGNITION MOTIF RRM DOMAIN CONTAINING PROTEIN"/>
    <property type="match status" value="1"/>
</dbReference>
<feature type="compositionally biased region" description="Basic and acidic residues" evidence="7">
    <location>
        <begin position="224"/>
        <end position="244"/>
    </location>
</feature>
<dbReference type="InterPro" id="IPR035979">
    <property type="entry name" value="RBD_domain_sf"/>
</dbReference>
<evidence type="ECO:0000256" key="3">
    <source>
        <dbReference type="ARBA" id="ARBA00022737"/>
    </source>
</evidence>
<feature type="region of interest" description="Disordered" evidence="7">
    <location>
        <begin position="79"/>
        <end position="106"/>
    </location>
</feature>
<feature type="domain" description="RRM" evidence="8">
    <location>
        <begin position="111"/>
        <end position="189"/>
    </location>
</feature>